<dbReference type="EMBL" id="DS479610">
    <property type="protein sequence ID" value="EDO25445.1"/>
    <property type="molecule type" value="Genomic_DNA"/>
</dbReference>
<reference evidence="8 9" key="1">
    <citation type="journal article" date="2007" name="Science">
        <title>Sea anemone genome reveals ancestral eumetazoan gene repertoire and genomic organization.</title>
        <authorList>
            <person name="Putnam N.H."/>
            <person name="Srivastava M."/>
            <person name="Hellsten U."/>
            <person name="Dirks B."/>
            <person name="Chapman J."/>
            <person name="Salamov A."/>
            <person name="Terry A."/>
            <person name="Shapiro H."/>
            <person name="Lindquist E."/>
            <person name="Kapitonov V.V."/>
            <person name="Jurka J."/>
            <person name="Genikhovich G."/>
            <person name="Grigoriev I.V."/>
            <person name="Lucas S.M."/>
            <person name="Steele R.E."/>
            <person name="Finnerty J.R."/>
            <person name="Technau U."/>
            <person name="Martindale M.Q."/>
            <person name="Rokhsar D.S."/>
        </authorList>
    </citation>
    <scope>NUCLEOTIDE SEQUENCE [LARGE SCALE GENOMIC DNA]</scope>
    <source>
        <strain evidence="9">CH2 X CH6</strain>
    </source>
</reference>
<feature type="transmembrane region" description="Helical" evidence="6">
    <location>
        <begin position="96"/>
        <end position="119"/>
    </location>
</feature>
<keyword evidence="2" id="KW-1003">Cell membrane</keyword>
<accession>A8DWG4</accession>
<dbReference type="InterPro" id="IPR025383">
    <property type="entry name" value="MrpA_C/MbhD"/>
</dbReference>
<keyword evidence="3 6" id="KW-0812">Transmembrane</keyword>
<comment type="subcellular location">
    <subcellularLocation>
        <location evidence="1">Cell membrane</location>
        <topology evidence="1">Multi-pass membrane protein</topology>
    </subcellularLocation>
</comment>
<feature type="transmembrane region" description="Helical" evidence="6">
    <location>
        <begin position="239"/>
        <end position="258"/>
    </location>
</feature>
<evidence type="ECO:0000313" key="9">
    <source>
        <dbReference type="Proteomes" id="UP000001593"/>
    </source>
</evidence>
<gene>
    <name evidence="8" type="ORF">NEMVEDRAFT_v1g225994</name>
</gene>
<dbReference type="Proteomes" id="UP000001593">
    <property type="component" value="Unassembled WGS sequence"/>
</dbReference>
<proteinExistence type="predicted"/>
<dbReference type="Pfam" id="PF13244">
    <property type="entry name" value="MbhD"/>
    <property type="match status" value="1"/>
</dbReference>
<evidence type="ECO:0000256" key="5">
    <source>
        <dbReference type="ARBA" id="ARBA00023136"/>
    </source>
</evidence>
<dbReference type="AlphaFoldDB" id="A8DWG4"/>
<evidence type="ECO:0000259" key="7">
    <source>
        <dbReference type="Pfam" id="PF13244"/>
    </source>
</evidence>
<feature type="transmembrane region" description="Helical" evidence="6">
    <location>
        <begin position="265"/>
        <end position="284"/>
    </location>
</feature>
<feature type="transmembrane region" description="Helical" evidence="6">
    <location>
        <begin position="139"/>
        <end position="159"/>
    </location>
</feature>
<name>A8DWG4_NEMVE</name>
<feature type="transmembrane region" description="Helical" evidence="6">
    <location>
        <begin position="205"/>
        <end position="227"/>
    </location>
</feature>
<keyword evidence="5 6" id="KW-0472">Membrane</keyword>
<evidence type="ECO:0000256" key="1">
    <source>
        <dbReference type="ARBA" id="ARBA00004651"/>
    </source>
</evidence>
<feature type="non-terminal residue" evidence="8">
    <location>
        <position position="295"/>
    </location>
</feature>
<evidence type="ECO:0000256" key="3">
    <source>
        <dbReference type="ARBA" id="ARBA00022692"/>
    </source>
</evidence>
<feature type="transmembrane region" description="Helical" evidence="6">
    <location>
        <begin position="40"/>
        <end position="63"/>
    </location>
</feature>
<dbReference type="InParanoid" id="A8DWG4"/>
<sequence length="295" mass="31682">MPHTAVLAMVAASAMAGVPLLNGFLSKEMFFSETLNQHLLGSFNWVIPAAATLAGVFSVAYSLRFIHDVFFNGEPIDLPHYPPHEPPRYMKVPVEILVFLCLLVGIVPAYTVAPLLAAAASATLGGDVPTYSLAIWHGLNLPLLMSFIALFGGILVYVFRQPLFRWYAGLPSVDAKLIFERGVVLVIQACTAVTRWLENASLQRYLALLLAAALIVVTQGLSSLPQISGPLAMAEIDGITALGLGIMALAALVTVIFHRQRLVSLLMLSVVGLMVALAFARYSAPDLALTQLSVE</sequence>
<evidence type="ECO:0000256" key="4">
    <source>
        <dbReference type="ARBA" id="ARBA00022989"/>
    </source>
</evidence>
<evidence type="ECO:0000313" key="8">
    <source>
        <dbReference type="EMBL" id="EDO25445.1"/>
    </source>
</evidence>
<dbReference type="PANTHER" id="PTHR43373:SF1">
    <property type="entry name" value="NA(+)_H(+) ANTIPORTER SUBUNIT A"/>
    <property type="match status" value="1"/>
</dbReference>
<evidence type="ECO:0000256" key="6">
    <source>
        <dbReference type="SAM" id="Phobius"/>
    </source>
</evidence>
<feature type="domain" description="MrpA C-terminal/MbhD" evidence="7">
    <location>
        <begin position="246"/>
        <end position="295"/>
    </location>
</feature>
<dbReference type="GO" id="GO:0005886">
    <property type="term" value="C:plasma membrane"/>
    <property type="evidence" value="ECO:0007669"/>
    <property type="project" value="UniProtKB-SubCell"/>
</dbReference>
<evidence type="ECO:0000256" key="2">
    <source>
        <dbReference type="ARBA" id="ARBA00022475"/>
    </source>
</evidence>
<dbReference type="HOGENOM" id="CLU_945178_0_0_1"/>
<organism evidence="8 9">
    <name type="scientific">Nematostella vectensis</name>
    <name type="common">Starlet sea anemone</name>
    <dbReference type="NCBI Taxonomy" id="45351"/>
    <lineage>
        <taxon>Eukaryota</taxon>
        <taxon>Metazoa</taxon>
        <taxon>Cnidaria</taxon>
        <taxon>Anthozoa</taxon>
        <taxon>Hexacorallia</taxon>
        <taxon>Actiniaria</taxon>
        <taxon>Edwardsiidae</taxon>
        <taxon>Nematostella</taxon>
    </lineage>
</organism>
<keyword evidence="4 6" id="KW-1133">Transmembrane helix</keyword>
<dbReference type="InterPro" id="IPR050616">
    <property type="entry name" value="CPA3_Na-H_Antiporter_A"/>
</dbReference>
<keyword evidence="9" id="KW-1185">Reference proteome</keyword>
<protein>
    <recommendedName>
        <fullName evidence="7">MrpA C-terminal/MbhD domain-containing protein</fullName>
    </recommendedName>
</protein>
<dbReference type="PANTHER" id="PTHR43373">
    <property type="entry name" value="NA(+)/H(+) ANTIPORTER SUBUNIT"/>
    <property type="match status" value="1"/>
</dbReference>